<evidence type="ECO:0000313" key="8">
    <source>
        <dbReference type="EMBL" id="OLS02787.1"/>
    </source>
</evidence>
<evidence type="ECO:0000259" key="7">
    <source>
        <dbReference type="PROSITE" id="PS51093"/>
    </source>
</evidence>
<dbReference type="PANTHER" id="PTHR45008">
    <property type="entry name" value="PTS SYSTEM GLUCOSE-SPECIFIC EIIA COMPONENT"/>
    <property type="match status" value="1"/>
</dbReference>
<accession>A0A1U7M660</accession>
<sequence length="166" mass="18421">MFKNFFKKDNKPLKDRNVELFNPVDGEVVSLEKVPDEVFSQKMLGDGFAIMPTGEKIYSPIGGEIKVLFPTLHAISIESKEGLEILIHIGIDTVELDGKGFESNIKLGDQVKAGDLLVSFDKNIIEDSGKDTITPIVITNMDQVKELNIEYGIKKANEKIADVKLN</sequence>
<keyword evidence="6" id="KW-0418">Kinase</keyword>
<organism evidence="8 9">
    <name type="scientific">Tissierella creatinophila DSM 6911</name>
    <dbReference type="NCBI Taxonomy" id="1123403"/>
    <lineage>
        <taxon>Bacteria</taxon>
        <taxon>Bacillati</taxon>
        <taxon>Bacillota</taxon>
        <taxon>Tissierellia</taxon>
        <taxon>Tissierellales</taxon>
        <taxon>Tissierellaceae</taxon>
        <taxon>Tissierella</taxon>
    </lineage>
</organism>
<evidence type="ECO:0000256" key="2">
    <source>
        <dbReference type="ARBA" id="ARBA00022448"/>
    </source>
</evidence>
<dbReference type="EMBL" id="LTDM01000017">
    <property type="protein sequence ID" value="OLS02787.1"/>
    <property type="molecule type" value="Genomic_DNA"/>
</dbReference>
<name>A0A1U7M660_TISCR</name>
<dbReference type="NCBIfam" id="TIGR00830">
    <property type="entry name" value="PTBA"/>
    <property type="match status" value="1"/>
</dbReference>
<gene>
    <name evidence="8" type="primary">crr</name>
    <name evidence="8" type="ORF">TICRE_12040</name>
</gene>
<dbReference type="InterPro" id="IPR001127">
    <property type="entry name" value="PTS_EIIA_1_perm"/>
</dbReference>
<dbReference type="Proteomes" id="UP000186112">
    <property type="component" value="Unassembled WGS sequence"/>
</dbReference>
<dbReference type="GO" id="GO:0005737">
    <property type="term" value="C:cytoplasm"/>
    <property type="evidence" value="ECO:0007669"/>
    <property type="project" value="UniProtKB-SubCell"/>
</dbReference>
<evidence type="ECO:0000256" key="3">
    <source>
        <dbReference type="ARBA" id="ARBA00022597"/>
    </source>
</evidence>
<dbReference type="EC" id="2.7.1.-" evidence="8"/>
<dbReference type="Gene3D" id="2.70.70.10">
    <property type="entry name" value="Glucose Permease (Domain IIA)"/>
    <property type="match status" value="1"/>
</dbReference>
<dbReference type="GO" id="GO:0009401">
    <property type="term" value="P:phosphoenolpyruvate-dependent sugar phosphotransferase system"/>
    <property type="evidence" value="ECO:0007669"/>
    <property type="project" value="UniProtKB-KW"/>
</dbReference>
<comment type="subcellular location">
    <subcellularLocation>
        <location evidence="1">Cytoplasm</location>
    </subcellularLocation>
</comment>
<keyword evidence="2" id="KW-0813">Transport</keyword>
<proteinExistence type="predicted"/>
<evidence type="ECO:0000256" key="6">
    <source>
        <dbReference type="ARBA" id="ARBA00022777"/>
    </source>
</evidence>
<dbReference type="GO" id="GO:0016301">
    <property type="term" value="F:kinase activity"/>
    <property type="evidence" value="ECO:0007669"/>
    <property type="project" value="UniProtKB-KW"/>
</dbReference>
<evidence type="ECO:0000256" key="1">
    <source>
        <dbReference type="ARBA" id="ARBA00004496"/>
    </source>
</evidence>
<dbReference type="PROSITE" id="PS51093">
    <property type="entry name" value="PTS_EIIA_TYPE_1"/>
    <property type="match status" value="1"/>
</dbReference>
<dbReference type="InterPro" id="IPR011055">
    <property type="entry name" value="Dup_hybrid_motif"/>
</dbReference>
<keyword evidence="4 8" id="KW-0808">Transferase</keyword>
<evidence type="ECO:0000256" key="5">
    <source>
        <dbReference type="ARBA" id="ARBA00022683"/>
    </source>
</evidence>
<keyword evidence="5" id="KW-0598">Phosphotransferase system</keyword>
<dbReference type="PROSITE" id="PS00371">
    <property type="entry name" value="PTS_EIIA_TYPE_1_HIS"/>
    <property type="match status" value="1"/>
</dbReference>
<dbReference type="InterPro" id="IPR050890">
    <property type="entry name" value="PTS_EIIA_component"/>
</dbReference>
<feature type="domain" description="PTS EIIA type-1" evidence="7">
    <location>
        <begin position="36"/>
        <end position="140"/>
    </location>
</feature>
<dbReference type="PANTHER" id="PTHR45008:SF1">
    <property type="entry name" value="PTS SYSTEM GLUCOSE-SPECIFIC EIIA COMPONENT"/>
    <property type="match status" value="1"/>
</dbReference>
<keyword evidence="9" id="KW-1185">Reference proteome</keyword>
<dbReference type="Pfam" id="PF00358">
    <property type="entry name" value="PTS_EIIA_1"/>
    <property type="match status" value="1"/>
</dbReference>
<evidence type="ECO:0000256" key="4">
    <source>
        <dbReference type="ARBA" id="ARBA00022679"/>
    </source>
</evidence>
<protein>
    <submittedName>
        <fullName evidence="8">Glucose-specific phosphotransferase enzyme IIA component</fullName>
        <ecNumber evidence="8">2.7.1.-</ecNumber>
    </submittedName>
</protein>
<comment type="caution">
    <text evidence="8">The sequence shown here is derived from an EMBL/GenBank/DDBJ whole genome shotgun (WGS) entry which is preliminary data.</text>
</comment>
<dbReference type="FunFam" id="2.70.70.10:FF:000001">
    <property type="entry name" value="PTS system glucose-specific IIA component"/>
    <property type="match status" value="1"/>
</dbReference>
<evidence type="ECO:0000313" key="9">
    <source>
        <dbReference type="Proteomes" id="UP000186112"/>
    </source>
</evidence>
<dbReference type="OrthoDB" id="92465at2"/>
<dbReference type="SUPFAM" id="SSF51261">
    <property type="entry name" value="Duplicated hybrid motif"/>
    <property type="match status" value="1"/>
</dbReference>
<keyword evidence="3" id="KW-0762">Sugar transport</keyword>
<dbReference type="AlphaFoldDB" id="A0A1U7M660"/>
<dbReference type="RefSeq" id="WP_075726117.1">
    <property type="nucleotide sequence ID" value="NZ_LTDM01000017.1"/>
</dbReference>
<reference evidence="8 9" key="1">
    <citation type="submission" date="2016-02" db="EMBL/GenBank/DDBJ databases">
        <title>Genome sequence of Tissierella creatinophila DSM 6911.</title>
        <authorList>
            <person name="Poehlein A."/>
            <person name="Daniel R."/>
        </authorList>
    </citation>
    <scope>NUCLEOTIDE SEQUENCE [LARGE SCALE GENOMIC DNA]</scope>
    <source>
        <strain evidence="8 9">DSM 6911</strain>
    </source>
</reference>